<name>A0A6N0HY82_9GAMM</name>
<dbReference type="KEGG" id="rev:HUE57_13305"/>
<dbReference type="Proteomes" id="UP000509658">
    <property type="component" value="Chromosome"/>
</dbReference>
<evidence type="ECO:0000313" key="2">
    <source>
        <dbReference type="Proteomes" id="UP000509658"/>
    </source>
</evidence>
<sequence>MPDEPLKPLPIEIFLREYFEPRLLVRLFGGEAMTPVQLVSEVNRLQPLTRITSITASSADPASVDISVEVKSVSSGEKRYSGARDLRIFRDGQLIAYGLESDDEQLKQEGVAELRFKDVRIPTDRNSDIKFSAYAFNHDGVKGVSSHYPFKPQLSSEKRAPRAYVVSIGVNSHQNQPGISVTLPQMRGRCRVCLLIDYAVSGGMKRSFQLR</sequence>
<accession>A0A6N0HY82</accession>
<evidence type="ECO:0000313" key="1">
    <source>
        <dbReference type="EMBL" id="QKQ27156.1"/>
    </source>
</evidence>
<organism evidence="1 2">
    <name type="scientific">Candidatus Reidiella endopervernicosa</name>
    <dbReference type="NCBI Taxonomy" id="2738883"/>
    <lineage>
        <taxon>Bacteria</taxon>
        <taxon>Pseudomonadati</taxon>
        <taxon>Pseudomonadota</taxon>
        <taxon>Gammaproteobacteria</taxon>
        <taxon>Candidatus Reidiella</taxon>
    </lineage>
</organism>
<proteinExistence type="predicted"/>
<gene>
    <name evidence="1" type="ORF">HUE57_13305</name>
</gene>
<dbReference type="AlphaFoldDB" id="A0A6N0HY82"/>
<reference evidence="1 2" key="1">
    <citation type="submission" date="2020-05" db="EMBL/GenBank/DDBJ databases">
        <title>Horizontal transmission and recombination maintain forever young bacterial symbiont genomes.</title>
        <authorList>
            <person name="Russell S.L."/>
            <person name="Pepper-Tunick E."/>
            <person name="Svedberg J."/>
            <person name="Byrne A."/>
            <person name="Ruelas Castillo J."/>
            <person name="Vollmers C."/>
            <person name="Beinart R.A."/>
            <person name="Corbett-Detig R."/>
        </authorList>
    </citation>
    <scope>NUCLEOTIDE SEQUENCE [LARGE SCALE GENOMIC DNA]</scope>
    <source>
        <strain evidence="1">Santa_Monica_outfall</strain>
    </source>
</reference>
<protein>
    <submittedName>
        <fullName evidence="1">Uncharacterized protein</fullName>
    </submittedName>
</protein>
<dbReference type="EMBL" id="CP054491">
    <property type="protein sequence ID" value="QKQ27156.1"/>
    <property type="molecule type" value="Genomic_DNA"/>
</dbReference>
<keyword evidence="2" id="KW-1185">Reference proteome</keyword>
<dbReference type="RefSeq" id="WP_174673335.1">
    <property type="nucleotide sequence ID" value="NZ_CP054491.1"/>
</dbReference>